<evidence type="ECO:0000313" key="4">
    <source>
        <dbReference type="Proteomes" id="UP001203297"/>
    </source>
</evidence>
<protein>
    <submittedName>
        <fullName evidence="3">Uncharacterized protein</fullName>
    </submittedName>
</protein>
<feature type="compositionally biased region" description="Pro residues" evidence="1">
    <location>
        <begin position="152"/>
        <end position="176"/>
    </location>
</feature>
<keyword evidence="2" id="KW-0812">Transmembrane</keyword>
<keyword evidence="4" id="KW-1185">Reference proteome</keyword>
<keyword evidence="2" id="KW-1133">Transmembrane helix</keyword>
<comment type="caution">
    <text evidence="3">The sequence shown here is derived from an EMBL/GenBank/DDBJ whole genome shotgun (WGS) entry which is preliminary data.</text>
</comment>
<accession>A0AAD4QLS5</accession>
<organism evidence="3 4">
    <name type="scientific">Multifurca ochricompacta</name>
    <dbReference type="NCBI Taxonomy" id="376703"/>
    <lineage>
        <taxon>Eukaryota</taxon>
        <taxon>Fungi</taxon>
        <taxon>Dikarya</taxon>
        <taxon>Basidiomycota</taxon>
        <taxon>Agaricomycotina</taxon>
        <taxon>Agaricomycetes</taxon>
        <taxon>Russulales</taxon>
        <taxon>Russulaceae</taxon>
        <taxon>Multifurca</taxon>
    </lineage>
</organism>
<gene>
    <name evidence="3" type="ORF">B0F90DRAFT_992482</name>
</gene>
<evidence type="ECO:0000256" key="1">
    <source>
        <dbReference type="SAM" id="MobiDB-lite"/>
    </source>
</evidence>
<evidence type="ECO:0000256" key="2">
    <source>
        <dbReference type="SAM" id="Phobius"/>
    </source>
</evidence>
<feature type="region of interest" description="Disordered" evidence="1">
    <location>
        <begin position="145"/>
        <end position="186"/>
    </location>
</feature>
<keyword evidence="2" id="KW-0472">Membrane</keyword>
<name>A0AAD4QLS5_9AGAM</name>
<dbReference type="Proteomes" id="UP001203297">
    <property type="component" value="Unassembled WGS sequence"/>
</dbReference>
<reference evidence="3" key="1">
    <citation type="journal article" date="2022" name="New Phytol.">
        <title>Evolutionary transition to the ectomycorrhizal habit in the genomes of a hyperdiverse lineage of mushroom-forming fungi.</title>
        <authorList>
            <person name="Looney B."/>
            <person name="Miyauchi S."/>
            <person name="Morin E."/>
            <person name="Drula E."/>
            <person name="Courty P.E."/>
            <person name="Kohler A."/>
            <person name="Kuo A."/>
            <person name="LaButti K."/>
            <person name="Pangilinan J."/>
            <person name="Lipzen A."/>
            <person name="Riley R."/>
            <person name="Andreopoulos W."/>
            <person name="He G."/>
            <person name="Johnson J."/>
            <person name="Nolan M."/>
            <person name="Tritt A."/>
            <person name="Barry K.W."/>
            <person name="Grigoriev I.V."/>
            <person name="Nagy L.G."/>
            <person name="Hibbett D."/>
            <person name="Henrissat B."/>
            <person name="Matheny P.B."/>
            <person name="Labbe J."/>
            <person name="Martin F.M."/>
        </authorList>
    </citation>
    <scope>NUCLEOTIDE SEQUENCE</scope>
    <source>
        <strain evidence="3">BPL690</strain>
    </source>
</reference>
<evidence type="ECO:0000313" key="3">
    <source>
        <dbReference type="EMBL" id="KAI0297068.1"/>
    </source>
</evidence>
<dbReference type="AlphaFoldDB" id="A0AAD4QLS5"/>
<feature type="transmembrane region" description="Helical" evidence="2">
    <location>
        <begin position="61"/>
        <end position="84"/>
    </location>
</feature>
<proteinExistence type="predicted"/>
<sequence>MAMVLPPINERLFKDGTPHQNLFPLISSSLITTPPTPPHHPFSLHSSRLVTRINIKIKSPLTIIIIIMNIIVIIIIIIIIIYPYSTSGFFPRTTRPATACMSCHVMIGIGMGCQPLCKLITYTISKNISNSSSPPLHTHPHPILTPLTPYLHPSPSPSPSSPPSPSPSSSPSPPSPSEVLSLSLSY</sequence>
<dbReference type="EMBL" id="WTXG01000041">
    <property type="protein sequence ID" value="KAI0297068.1"/>
    <property type="molecule type" value="Genomic_DNA"/>
</dbReference>